<proteinExistence type="predicted"/>
<name>A0ABW3DCP2_9BACL</name>
<sequence>MDERKQFSFIRLGQCTFEQALRLRNRGFEGYYFDVTVTMDQLLRSFAVNGIRPELSLVACADGHPVGFVFLAVKMLNGLKAAWNGGTGVIPEYRGYGLSTALMQEVKTLLTEQEVDRAYLEVLVQNSRALSAYEKGGFHIADRLIGLTRDGALEPEAFKAGECSGFKLQYGAPRTVKDIPYYREIAAWECQWQNMAEGESLIIRAADGEPAAYALFKRNYSDEGMIKSIVLYQCEAAPGRVDRTELFRMALKAVFGPKELDCSRTTANLSGSNPDLIDMLKEAGFKERYQQHLMVMDL</sequence>
<keyword evidence="2" id="KW-0012">Acyltransferase</keyword>
<dbReference type="Gene3D" id="3.40.630.30">
    <property type="match status" value="1"/>
</dbReference>
<dbReference type="GO" id="GO:0016746">
    <property type="term" value="F:acyltransferase activity"/>
    <property type="evidence" value="ECO:0007669"/>
    <property type="project" value="UniProtKB-KW"/>
</dbReference>
<dbReference type="EMBL" id="JBHTIU010000043">
    <property type="protein sequence ID" value="MFD0870306.1"/>
    <property type="molecule type" value="Genomic_DNA"/>
</dbReference>
<reference evidence="3" key="1">
    <citation type="journal article" date="2019" name="Int. J. Syst. Evol. Microbiol.">
        <title>The Global Catalogue of Microorganisms (GCM) 10K type strain sequencing project: providing services to taxonomists for standard genome sequencing and annotation.</title>
        <authorList>
            <consortium name="The Broad Institute Genomics Platform"/>
            <consortium name="The Broad Institute Genome Sequencing Center for Infectious Disease"/>
            <person name="Wu L."/>
            <person name="Ma J."/>
        </authorList>
    </citation>
    <scope>NUCLEOTIDE SEQUENCE [LARGE SCALE GENOMIC DNA]</scope>
    <source>
        <strain evidence="3">CCUG 57263</strain>
    </source>
</reference>
<dbReference type="InterPro" id="IPR000182">
    <property type="entry name" value="GNAT_dom"/>
</dbReference>
<evidence type="ECO:0000313" key="3">
    <source>
        <dbReference type="Proteomes" id="UP001597120"/>
    </source>
</evidence>
<protein>
    <submittedName>
        <fullName evidence="2">GNAT family N-acetyltransferase</fullName>
        <ecNumber evidence="2">2.3.-.-</ecNumber>
    </submittedName>
</protein>
<dbReference type="InterPro" id="IPR016181">
    <property type="entry name" value="Acyl_CoA_acyltransferase"/>
</dbReference>
<keyword evidence="3" id="KW-1185">Reference proteome</keyword>
<accession>A0ABW3DCP2</accession>
<organism evidence="2 3">
    <name type="scientific">Paenibacillus residui</name>
    <dbReference type="NCBI Taxonomy" id="629724"/>
    <lineage>
        <taxon>Bacteria</taxon>
        <taxon>Bacillati</taxon>
        <taxon>Bacillota</taxon>
        <taxon>Bacilli</taxon>
        <taxon>Bacillales</taxon>
        <taxon>Paenibacillaceae</taxon>
        <taxon>Paenibacillus</taxon>
    </lineage>
</organism>
<keyword evidence="2" id="KW-0808">Transferase</keyword>
<dbReference type="SUPFAM" id="SSF55729">
    <property type="entry name" value="Acyl-CoA N-acyltransferases (Nat)"/>
    <property type="match status" value="1"/>
</dbReference>
<evidence type="ECO:0000313" key="2">
    <source>
        <dbReference type="EMBL" id="MFD0870306.1"/>
    </source>
</evidence>
<comment type="caution">
    <text evidence="2">The sequence shown here is derived from an EMBL/GenBank/DDBJ whole genome shotgun (WGS) entry which is preliminary data.</text>
</comment>
<dbReference type="CDD" id="cd04301">
    <property type="entry name" value="NAT_SF"/>
    <property type="match status" value="1"/>
</dbReference>
<gene>
    <name evidence="2" type="ORF">ACFQ03_14190</name>
</gene>
<dbReference type="Pfam" id="PF00583">
    <property type="entry name" value="Acetyltransf_1"/>
    <property type="match status" value="1"/>
</dbReference>
<dbReference type="EC" id="2.3.-.-" evidence="2"/>
<dbReference type="Proteomes" id="UP001597120">
    <property type="component" value="Unassembled WGS sequence"/>
</dbReference>
<dbReference type="PROSITE" id="PS51186">
    <property type="entry name" value="GNAT"/>
    <property type="match status" value="1"/>
</dbReference>
<evidence type="ECO:0000259" key="1">
    <source>
        <dbReference type="PROSITE" id="PS51186"/>
    </source>
</evidence>
<dbReference type="RefSeq" id="WP_144933738.1">
    <property type="nucleotide sequence ID" value="NZ_JBHTIU010000043.1"/>
</dbReference>
<feature type="domain" description="N-acetyltransferase" evidence="1">
    <location>
        <begin position="8"/>
        <end position="160"/>
    </location>
</feature>